<keyword evidence="2" id="KW-1185">Reference proteome</keyword>
<proteinExistence type="predicted"/>
<reference evidence="2" key="2">
    <citation type="submission" date="2010-04" db="EMBL/GenBank/DDBJ databases">
        <authorList>
            <person name="Buell R."/>
            <person name="Hamilton J."/>
            <person name="Hostetler J."/>
        </authorList>
    </citation>
    <scope>NUCLEOTIDE SEQUENCE [LARGE SCALE GENOMIC DNA]</scope>
    <source>
        <strain evidence="2">DAOM:BR144</strain>
    </source>
</reference>
<dbReference type="AlphaFoldDB" id="K3X3P5"/>
<reference evidence="1" key="3">
    <citation type="submission" date="2015-02" db="UniProtKB">
        <authorList>
            <consortium name="EnsemblProtists"/>
        </authorList>
    </citation>
    <scope>IDENTIFICATION</scope>
    <source>
        <strain evidence="1">DAOM BR144</strain>
    </source>
</reference>
<protein>
    <submittedName>
        <fullName evidence="1">Uncharacterized protein</fullName>
    </submittedName>
</protein>
<reference evidence="2" key="1">
    <citation type="journal article" date="2010" name="Genome Biol.">
        <title>Genome sequence of the necrotrophic plant pathogen Pythium ultimum reveals original pathogenicity mechanisms and effector repertoire.</title>
        <authorList>
            <person name="Levesque C.A."/>
            <person name="Brouwer H."/>
            <person name="Cano L."/>
            <person name="Hamilton J.P."/>
            <person name="Holt C."/>
            <person name="Huitema E."/>
            <person name="Raffaele S."/>
            <person name="Robideau G.P."/>
            <person name="Thines M."/>
            <person name="Win J."/>
            <person name="Zerillo M.M."/>
            <person name="Beakes G.W."/>
            <person name="Boore J.L."/>
            <person name="Busam D."/>
            <person name="Dumas B."/>
            <person name="Ferriera S."/>
            <person name="Fuerstenberg S.I."/>
            <person name="Gachon C.M."/>
            <person name="Gaulin E."/>
            <person name="Govers F."/>
            <person name="Grenville-Briggs L."/>
            <person name="Horner N."/>
            <person name="Hostetler J."/>
            <person name="Jiang R.H."/>
            <person name="Johnson J."/>
            <person name="Krajaejun T."/>
            <person name="Lin H."/>
            <person name="Meijer H.J."/>
            <person name="Moore B."/>
            <person name="Morris P."/>
            <person name="Phuntmart V."/>
            <person name="Puiu D."/>
            <person name="Shetty J."/>
            <person name="Stajich J.E."/>
            <person name="Tripathy S."/>
            <person name="Wawra S."/>
            <person name="van West P."/>
            <person name="Whitty B.R."/>
            <person name="Coutinho P.M."/>
            <person name="Henrissat B."/>
            <person name="Martin F."/>
            <person name="Thomas P.D."/>
            <person name="Tyler B.M."/>
            <person name="De Vries R.P."/>
            <person name="Kamoun S."/>
            <person name="Yandell M."/>
            <person name="Tisserat N."/>
            <person name="Buell C.R."/>
        </authorList>
    </citation>
    <scope>NUCLEOTIDE SEQUENCE</scope>
    <source>
        <strain evidence="2">DAOM:BR144</strain>
    </source>
</reference>
<dbReference type="EnsemblProtists" id="PYU1_T011844">
    <property type="protein sequence ID" value="PYU1_T011844"/>
    <property type="gene ID" value="PYU1_G011818"/>
</dbReference>
<sequence>MPGITTHGLAVDELFASDVRCAYPSKVCTNYRAIKLNGTLHKLCEFHRRKANLNQKRLQQRRRLIRQQKKTSAIFNGNATFPIDSTLSLDSVNMAPYGSIDQSVLESILFGEPSCGNAANSFASIQAHGFAMLEPAEIEIRL</sequence>
<dbReference type="InParanoid" id="K3X3P5"/>
<name>K3X3P5_GLOUD</name>
<dbReference type="eggNOG" id="ENOG502T3XC">
    <property type="taxonomic scope" value="Eukaryota"/>
</dbReference>
<accession>K3X3P5</accession>
<dbReference type="VEuPathDB" id="FungiDB:PYU1_G011818"/>
<dbReference type="EMBL" id="GL376637">
    <property type="status" value="NOT_ANNOTATED_CDS"/>
    <property type="molecule type" value="Genomic_DNA"/>
</dbReference>
<evidence type="ECO:0000313" key="2">
    <source>
        <dbReference type="Proteomes" id="UP000019132"/>
    </source>
</evidence>
<organism evidence="1 2">
    <name type="scientific">Globisporangium ultimum (strain ATCC 200006 / CBS 805.95 / DAOM BR144)</name>
    <name type="common">Pythium ultimum</name>
    <dbReference type="NCBI Taxonomy" id="431595"/>
    <lineage>
        <taxon>Eukaryota</taxon>
        <taxon>Sar</taxon>
        <taxon>Stramenopiles</taxon>
        <taxon>Oomycota</taxon>
        <taxon>Peronosporomycetes</taxon>
        <taxon>Pythiales</taxon>
        <taxon>Pythiaceae</taxon>
        <taxon>Globisporangium</taxon>
    </lineage>
</organism>
<dbReference type="Proteomes" id="UP000019132">
    <property type="component" value="Unassembled WGS sequence"/>
</dbReference>
<dbReference type="HOGENOM" id="CLU_100038_0_0_1"/>
<evidence type="ECO:0000313" key="1">
    <source>
        <dbReference type="EnsemblProtists" id="PYU1_T011844"/>
    </source>
</evidence>